<evidence type="ECO:0000256" key="1">
    <source>
        <dbReference type="SAM" id="MobiDB-lite"/>
    </source>
</evidence>
<accession>A0ABR1GIH5</accession>
<protein>
    <submittedName>
        <fullName evidence="2">Uncharacterized protein</fullName>
    </submittedName>
</protein>
<dbReference type="Proteomes" id="UP001498476">
    <property type="component" value="Unassembled WGS sequence"/>
</dbReference>
<name>A0ABR1GIH5_9HYPO</name>
<evidence type="ECO:0000313" key="3">
    <source>
        <dbReference type="Proteomes" id="UP001498476"/>
    </source>
</evidence>
<evidence type="ECO:0000313" key="2">
    <source>
        <dbReference type="EMBL" id="KAK7398057.1"/>
    </source>
</evidence>
<organism evidence="2 3">
    <name type="scientific">Neonectria punicea</name>
    <dbReference type="NCBI Taxonomy" id="979145"/>
    <lineage>
        <taxon>Eukaryota</taxon>
        <taxon>Fungi</taxon>
        <taxon>Dikarya</taxon>
        <taxon>Ascomycota</taxon>
        <taxon>Pezizomycotina</taxon>
        <taxon>Sordariomycetes</taxon>
        <taxon>Hypocreomycetidae</taxon>
        <taxon>Hypocreales</taxon>
        <taxon>Nectriaceae</taxon>
        <taxon>Neonectria</taxon>
    </lineage>
</organism>
<sequence length="190" mass="21022">MGWVMKAGTAVRLGVGPYRLVAIEMGRGIWGLVMNQVEAHIEDNSDEDAEIEVDPMTGEPVDCSGSWNIVWDLQATHRIKIARQHYAVHVRLLGRLQPEMIKTFREISKLWHQFLEGDGKGRGEGTGGGRNKDGSKVAGMKRKAGNAVAEGEVRGRRPASPTAVQQTPRAQSWKAWLRYILISLSSSGEY</sequence>
<feature type="region of interest" description="Disordered" evidence="1">
    <location>
        <begin position="118"/>
        <end position="166"/>
    </location>
</feature>
<gene>
    <name evidence="2" type="ORF">QQX98_012565</name>
</gene>
<dbReference type="EMBL" id="JAZAVJ010000383">
    <property type="protein sequence ID" value="KAK7398057.1"/>
    <property type="molecule type" value="Genomic_DNA"/>
</dbReference>
<keyword evidence="3" id="KW-1185">Reference proteome</keyword>
<proteinExistence type="predicted"/>
<reference evidence="2 3" key="1">
    <citation type="journal article" date="2025" name="Microbiol. Resour. Announc.">
        <title>Draft genome sequences for Neonectria magnoliae and Neonectria punicea, canker pathogens of Liriodendron tulipifera and Acer saccharum in West Virginia.</title>
        <authorList>
            <person name="Petronek H.M."/>
            <person name="Kasson M.T."/>
            <person name="Metheny A.M."/>
            <person name="Stauder C.M."/>
            <person name="Lovett B."/>
            <person name="Lynch S.C."/>
            <person name="Garnas J.R."/>
            <person name="Kasson L.R."/>
            <person name="Stajich J.E."/>
        </authorList>
    </citation>
    <scope>NUCLEOTIDE SEQUENCE [LARGE SCALE GENOMIC DNA]</scope>
    <source>
        <strain evidence="2 3">NRRL 64653</strain>
    </source>
</reference>
<comment type="caution">
    <text evidence="2">The sequence shown here is derived from an EMBL/GenBank/DDBJ whole genome shotgun (WGS) entry which is preliminary data.</text>
</comment>